<accession>C4WHE1</accession>
<dbReference type="HOGENOM" id="CLU_634364_0_0_5"/>
<feature type="transmembrane region" description="Helical" evidence="6">
    <location>
        <begin position="372"/>
        <end position="393"/>
    </location>
</feature>
<evidence type="ECO:0000256" key="6">
    <source>
        <dbReference type="SAM" id="Phobius"/>
    </source>
</evidence>
<proteinExistence type="predicted"/>
<evidence type="ECO:0000313" key="8">
    <source>
        <dbReference type="Proteomes" id="UP000004386"/>
    </source>
</evidence>
<feature type="transmembrane region" description="Helical" evidence="6">
    <location>
        <begin position="309"/>
        <end position="329"/>
    </location>
</feature>
<feature type="transmembrane region" description="Helical" evidence="6">
    <location>
        <begin position="185"/>
        <end position="206"/>
    </location>
</feature>
<feature type="transmembrane region" description="Helical" evidence="6">
    <location>
        <begin position="341"/>
        <end position="360"/>
    </location>
</feature>
<evidence type="ECO:0000313" key="7">
    <source>
        <dbReference type="EMBL" id="EEQ96588.1"/>
    </source>
</evidence>
<dbReference type="AlphaFoldDB" id="C4WHE1"/>
<feature type="transmembrane region" description="Helical" evidence="6">
    <location>
        <begin position="125"/>
        <end position="149"/>
    </location>
</feature>
<keyword evidence="2" id="KW-1003">Cell membrane</keyword>
<keyword evidence="3 6" id="KW-0812">Transmembrane</keyword>
<sequence>MLYARLQIPFLMRAIISQLGLVAQISGGSLLALGLNLVLARSLSLAEYGSYMLAMSIASITCWGALCGYDVLASRHVQEWKDAPRIRGAFVLAGHSMIVMASLAMAAITWSVWFILYRQVLSPELVALICLLTPLLASTRFFAGILTGLGYPQAGHAPERFLRDGLPLAVLLILSLLGMRLGSSVFALLLVCCGAGVAMVVTALLARQMGYGVSADWAAAKALRIRLQSVAFWLTLLATGQLLLSRLGLLILGYISGADAAGLYGAVLTVSEIGGFPALATSLLYAPAIAKAYRQGESPVAILRQARRVTLALILPLVAASLFIGGDALRTAFGEGYDAGHFALTALLLVHVVRAAALFPQLALSLTNGEKTALYSLGIGLVIEVMFVSALALPFGLTGAALGTLLSSIALQGLLHRAMSRHLLQRSNFLSA</sequence>
<protein>
    <recommendedName>
        <fullName evidence="9">Polysaccharide biosynthesis protein</fullName>
    </recommendedName>
</protein>
<comment type="subcellular location">
    <subcellularLocation>
        <location evidence="1">Cell membrane</location>
        <topology evidence="1">Multi-pass membrane protein</topology>
    </subcellularLocation>
</comment>
<feature type="transmembrane region" description="Helical" evidence="6">
    <location>
        <begin position="230"/>
        <end position="255"/>
    </location>
</feature>
<dbReference type="InterPro" id="IPR050833">
    <property type="entry name" value="Poly_Biosynth_Transport"/>
</dbReference>
<comment type="caution">
    <text evidence="7">The sequence shown here is derived from an EMBL/GenBank/DDBJ whole genome shotgun (WGS) entry which is preliminary data.</text>
</comment>
<dbReference type="PANTHER" id="PTHR30250">
    <property type="entry name" value="PST FAMILY PREDICTED COLANIC ACID TRANSPORTER"/>
    <property type="match status" value="1"/>
</dbReference>
<dbReference type="PANTHER" id="PTHR30250:SF11">
    <property type="entry name" value="O-ANTIGEN TRANSPORTER-RELATED"/>
    <property type="match status" value="1"/>
</dbReference>
<dbReference type="GO" id="GO:0005886">
    <property type="term" value="C:plasma membrane"/>
    <property type="evidence" value="ECO:0007669"/>
    <property type="project" value="UniProtKB-SubCell"/>
</dbReference>
<keyword evidence="4 6" id="KW-1133">Transmembrane helix</keyword>
<evidence type="ECO:0000256" key="3">
    <source>
        <dbReference type="ARBA" id="ARBA00022692"/>
    </source>
</evidence>
<feature type="transmembrane region" description="Helical" evidence="6">
    <location>
        <begin position="21"/>
        <end position="39"/>
    </location>
</feature>
<evidence type="ECO:0000256" key="4">
    <source>
        <dbReference type="ARBA" id="ARBA00022989"/>
    </source>
</evidence>
<feature type="transmembrane region" description="Helical" evidence="6">
    <location>
        <begin position="51"/>
        <end position="69"/>
    </location>
</feature>
<dbReference type="Pfam" id="PF01943">
    <property type="entry name" value="Polysacc_synt"/>
    <property type="match status" value="1"/>
</dbReference>
<keyword evidence="5 6" id="KW-0472">Membrane</keyword>
<evidence type="ECO:0008006" key="9">
    <source>
        <dbReference type="Google" id="ProtNLM"/>
    </source>
</evidence>
<name>C4WHE1_9HYPH</name>
<feature type="transmembrane region" description="Helical" evidence="6">
    <location>
        <begin position="90"/>
        <end position="113"/>
    </location>
</feature>
<evidence type="ECO:0000256" key="5">
    <source>
        <dbReference type="ARBA" id="ARBA00023136"/>
    </source>
</evidence>
<evidence type="ECO:0000256" key="2">
    <source>
        <dbReference type="ARBA" id="ARBA00022475"/>
    </source>
</evidence>
<reference evidence="7 8" key="1">
    <citation type="submission" date="2009-05" db="EMBL/GenBank/DDBJ databases">
        <authorList>
            <person name="Setubal J.C."/>
            <person name="Boyle S."/>
            <person name="Crasta O.R."/>
            <person name="Gillespie J.J."/>
            <person name="Kenyon R.W."/>
            <person name="Lu J."/>
            <person name="Mane S."/>
            <person name="Nagrani S."/>
            <person name="Shallom J.M."/>
            <person name="Shallom S."/>
            <person name="Shukla M."/>
            <person name="Snyder E.E."/>
            <person name="Sobral B.W."/>
            <person name="Wattam A.R."/>
            <person name="Will R."/>
            <person name="Williams K."/>
            <person name="Yoo H."/>
            <person name="Munk C."/>
            <person name="Tapia R."/>
            <person name="Green L."/>
            <person name="Rogers Y."/>
            <person name="Detter J.C."/>
            <person name="Bruce D."/>
            <person name="Brettin T.S."/>
            <person name="Tsolis R."/>
        </authorList>
    </citation>
    <scope>NUCLEOTIDE SEQUENCE [LARGE SCALE GENOMIC DNA]</scope>
    <source>
        <strain evidence="7 8">LMG 3301</strain>
    </source>
</reference>
<evidence type="ECO:0000256" key="1">
    <source>
        <dbReference type="ARBA" id="ARBA00004651"/>
    </source>
</evidence>
<dbReference type="Proteomes" id="UP000004386">
    <property type="component" value="Unassembled WGS sequence"/>
</dbReference>
<dbReference type="InterPro" id="IPR002797">
    <property type="entry name" value="Polysacc_synth"/>
</dbReference>
<gene>
    <name evidence="7" type="ORF">OINT_1002034</name>
</gene>
<feature type="transmembrane region" description="Helical" evidence="6">
    <location>
        <begin position="261"/>
        <end position="288"/>
    </location>
</feature>
<dbReference type="EMBL" id="ACQA01000001">
    <property type="protein sequence ID" value="EEQ96588.1"/>
    <property type="molecule type" value="Genomic_DNA"/>
</dbReference>
<organism evidence="7 8">
    <name type="scientific">Brucella intermedia LMG 3301</name>
    <dbReference type="NCBI Taxonomy" id="641118"/>
    <lineage>
        <taxon>Bacteria</taxon>
        <taxon>Pseudomonadati</taxon>
        <taxon>Pseudomonadota</taxon>
        <taxon>Alphaproteobacteria</taxon>
        <taxon>Hyphomicrobiales</taxon>
        <taxon>Brucellaceae</taxon>
        <taxon>Brucella/Ochrobactrum group</taxon>
        <taxon>Brucella</taxon>
    </lineage>
</organism>